<dbReference type="EMBL" id="QNVV01000010">
    <property type="protein sequence ID" value="REC46996.1"/>
    <property type="molecule type" value="Genomic_DNA"/>
</dbReference>
<feature type="transmembrane region" description="Helical" evidence="8">
    <location>
        <begin position="264"/>
        <end position="284"/>
    </location>
</feature>
<feature type="transmembrane region" description="Helical" evidence="8">
    <location>
        <begin position="12"/>
        <end position="33"/>
    </location>
</feature>
<sequence length="671" mass="76736">MMNFQNVRSTFNKGVTIPSLLFIIGTCFLSALYPNQTESILNEIKQFIFVNLNWVYVWAVTLFVIFLVYLLFSKYANIKLGANDSKPEYSFFSWISMLFAAGMGIGLIYFSVAEPMQHYSSEVFADNHYVSRAKQAQLYTFFHWGIHAWAIYGVVGLSLSYFAYRYRLPLSLRSCFYPLLKDKINGKWGNAIDVFALCCTFFGITTTLGFGVVQISSGLNILHITPENSFMYQVIIVVFLISLSVISAITGVNKGVKILSNINVVSVIGLLLFVLILGPTVYLIGSFTEGLGNYINNFFNLTFNTHVYEKNALPWFYDWTILYWAWWISWSPYVGLFIARISKGRTIREFILAVLILPTLFNFIWMSVFGNSAIWFDLNVANGQLSQFAADPDALMFRFLEYMPLSAFTGFFVILIIIIFFVTSADSGIFVMNSIATKNAVKSPKWQIIFWGVLLAVLSLLLLNAGGLKALQSMTLITALPFSVIVLLFIVSLMKGLIIDQKYYDRNFSASTVPWSGEFWKERLKNIVSFKDNSSVNHFIQIKGREAFTDLQQEFAANGIEAKINHYENPARIEIEIHQGVVNNFIYGIENRVKTVSEYIMKEENLPDLEDNKTHYPRSYFGDGREGYDVQYFTKNELISDVLKHYERFLEIISEERNEMFVSSNANQNKD</sequence>
<gene>
    <name evidence="9" type="ORF">DRF67_12305</name>
</gene>
<evidence type="ECO:0000256" key="3">
    <source>
        <dbReference type="ARBA" id="ARBA00022448"/>
    </source>
</evidence>
<evidence type="ECO:0000313" key="9">
    <source>
        <dbReference type="EMBL" id="REC46996.1"/>
    </source>
</evidence>
<feature type="transmembrane region" description="Helical" evidence="8">
    <location>
        <begin position="92"/>
        <end position="112"/>
    </location>
</feature>
<feature type="transmembrane region" description="Helical" evidence="8">
    <location>
        <begin position="405"/>
        <end position="436"/>
    </location>
</feature>
<feature type="transmembrane region" description="Helical" evidence="8">
    <location>
        <begin position="351"/>
        <end position="376"/>
    </location>
</feature>
<feature type="transmembrane region" description="Helical" evidence="8">
    <location>
        <begin position="321"/>
        <end position="339"/>
    </location>
</feature>
<evidence type="ECO:0000256" key="8">
    <source>
        <dbReference type="SAM" id="Phobius"/>
    </source>
</evidence>
<dbReference type="NCBIfam" id="TIGR00842">
    <property type="entry name" value="bcct"/>
    <property type="match status" value="1"/>
</dbReference>
<dbReference type="GO" id="GO:0022857">
    <property type="term" value="F:transmembrane transporter activity"/>
    <property type="evidence" value="ECO:0007669"/>
    <property type="project" value="InterPro"/>
</dbReference>
<dbReference type="PROSITE" id="PS01303">
    <property type="entry name" value="BCCT"/>
    <property type="match status" value="1"/>
</dbReference>
<dbReference type="PANTHER" id="PTHR30047">
    <property type="entry name" value="HIGH-AFFINITY CHOLINE TRANSPORT PROTEIN-RELATED"/>
    <property type="match status" value="1"/>
</dbReference>
<dbReference type="InterPro" id="IPR000060">
    <property type="entry name" value="BCCT_transptr"/>
</dbReference>
<feature type="transmembrane region" description="Helical" evidence="8">
    <location>
        <begin position="474"/>
        <end position="498"/>
    </location>
</feature>
<protein>
    <submittedName>
        <fullName evidence="9">BCCT family transporter</fullName>
    </submittedName>
</protein>
<name>A0A3D9B168_9FLAO</name>
<keyword evidence="3" id="KW-0813">Transport</keyword>
<dbReference type="Pfam" id="PF02028">
    <property type="entry name" value="BCCT"/>
    <property type="match status" value="1"/>
</dbReference>
<feature type="transmembrane region" description="Helical" evidence="8">
    <location>
        <begin position="230"/>
        <end position="252"/>
    </location>
</feature>
<dbReference type="InterPro" id="IPR018093">
    <property type="entry name" value="BCCT_CS"/>
</dbReference>
<keyword evidence="4" id="KW-1003">Cell membrane</keyword>
<feature type="transmembrane region" description="Helical" evidence="8">
    <location>
        <begin position="191"/>
        <end position="210"/>
    </location>
</feature>
<dbReference type="AlphaFoldDB" id="A0A3D9B168"/>
<dbReference type="PANTHER" id="PTHR30047:SF7">
    <property type="entry name" value="HIGH-AFFINITY CHOLINE TRANSPORT PROTEIN"/>
    <property type="match status" value="1"/>
</dbReference>
<evidence type="ECO:0000256" key="7">
    <source>
        <dbReference type="ARBA" id="ARBA00023136"/>
    </source>
</evidence>
<evidence type="ECO:0000256" key="6">
    <source>
        <dbReference type="ARBA" id="ARBA00022989"/>
    </source>
</evidence>
<comment type="similarity">
    <text evidence="2">Belongs to the BCCT transporter (TC 2.A.15) family.</text>
</comment>
<comment type="caution">
    <text evidence="9">The sequence shown here is derived from an EMBL/GenBank/DDBJ whole genome shotgun (WGS) entry which is preliminary data.</text>
</comment>
<dbReference type="GO" id="GO:0005886">
    <property type="term" value="C:plasma membrane"/>
    <property type="evidence" value="ECO:0007669"/>
    <property type="project" value="UniProtKB-SubCell"/>
</dbReference>
<keyword evidence="5 8" id="KW-0812">Transmembrane</keyword>
<dbReference type="OrthoDB" id="9775735at2"/>
<evidence type="ECO:0000256" key="5">
    <source>
        <dbReference type="ARBA" id="ARBA00022692"/>
    </source>
</evidence>
<comment type="subcellular location">
    <subcellularLocation>
        <location evidence="1">Cell membrane</location>
        <topology evidence="1">Multi-pass membrane protein</topology>
    </subcellularLocation>
</comment>
<evidence type="ECO:0000256" key="1">
    <source>
        <dbReference type="ARBA" id="ARBA00004651"/>
    </source>
</evidence>
<evidence type="ECO:0000256" key="2">
    <source>
        <dbReference type="ARBA" id="ARBA00005658"/>
    </source>
</evidence>
<dbReference type="RefSeq" id="WP_115928592.1">
    <property type="nucleotide sequence ID" value="NZ_QNVV01000010.1"/>
</dbReference>
<keyword evidence="10" id="KW-1185">Reference proteome</keyword>
<dbReference type="Proteomes" id="UP000256257">
    <property type="component" value="Unassembled WGS sequence"/>
</dbReference>
<evidence type="ECO:0000256" key="4">
    <source>
        <dbReference type="ARBA" id="ARBA00022475"/>
    </source>
</evidence>
<feature type="transmembrane region" description="Helical" evidence="8">
    <location>
        <begin position="448"/>
        <end position="468"/>
    </location>
</feature>
<proteinExistence type="inferred from homology"/>
<feature type="transmembrane region" description="Helical" evidence="8">
    <location>
        <begin position="141"/>
        <end position="164"/>
    </location>
</feature>
<keyword evidence="7 8" id="KW-0472">Membrane</keyword>
<accession>A0A3D9B168</accession>
<organism evidence="9 10">
    <name type="scientific">Chryseobacterium pennipullorum</name>
    <dbReference type="NCBI Taxonomy" id="2258963"/>
    <lineage>
        <taxon>Bacteria</taxon>
        <taxon>Pseudomonadati</taxon>
        <taxon>Bacteroidota</taxon>
        <taxon>Flavobacteriia</taxon>
        <taxon>Flavobacteriales</taxon>
        <taxon>Weeksellaceae</taxon>
        <taxon>Chryseobacterium group</taxon>
        <taxon>Chryseobacterium</taxon>
    </lineage>
</organism>
<feature type="transmembrane region" description="Helical" evidence="8">
    <location>
        <begin position="53"/>
        <end position="72"/>
    </location>
</feature>
<reference evidence="9 10" key="1">
    <citation type="submission" date="2018-06" db="EMBL/GenBank/DDBJ databases">
        <title>Novel Chryseobacterium species.</title>
        <authorList>
            <person name="Newman J."/>
            <person name="Hugo C."/>
            <person name="Oosthuizen L."/>
            <person name="Charimba G."/>
        </authorList>
    </citation>
    <scope>NUCLEOTIDE SEQUENCE [LARGE SCALE GENOMIC DNA]</scope>
    <source>
        <strain evidence="9 10">7_F195</strain>
    </source>
</reference>
<keyword evidence="6 8" id="KW-1133">Transmembrane helix</keyword>
<evidence type="ECO:0000313" key="10">
    <source>
        <dbReference type="Proteomes" id="UP000256257"/>
    </source>
</evidence>